<evidence type="ECO:0000313" key="2">
    <source>
        <dbReference type="Proteomes" id="UP000504606"/>
    </source>
</evidence>
<proteinExistence type="predicted"/>
<evidence type="ECO:0000313" key="3">
    <source>
        <dbReference type="RefSeq" id="XP_052120668.1"/>
    </source>
</evidence>
<evidence type="ECO:0000313" key="4">
    <source>
        <dbReference type="RefSeq" id="XP_052120669.1"/>
    </source>
</evidence>
<dbReference type="SUPFAM" id="SSF56399">
    <property type="entry name" value="ADP-ribosylation"/>
    <property type="match status" value="1"/>
</dbReference>
<gene>
    <name evidence="3 4" type="primary">LOC113211221</name>
</gene>
<dbReference type="GO" id="GO:0005634">
    <property type="term" value="C:nucleus"/>
    <property type="evidence" value="ECO:0007669"/>
    <property type="project" value="TreeGrafter"/>
</dbReference>
<name>A0A6J1T3U6_FRAOC</name>
<organism evidence="2 4">
    <name type="scientific">Frankliniella occidentalis</name>
    <name type="common">Western flower thrips</name>
    <name type="synonym">Euthrips occidentalis</name>
    <dbReference type="NCBI Taxonomy" id="133901"/>
    <lineage>
        <taxon>Eukaryota</taxon>
        <taxon>Metazoa</taxon>
        <taxon>Ecdysozoa</taxon>
        <taxon>Arthropoda</taxon>
        <taxon>Hexapoda</taxon>
        <taxon>Insecta</taxon>
        <taxon>Pterygota</taxon>
        <taxon>Neoptera</taxon>
        <taxon>Paraneoptera</taxon>
        <taxon>Thysanoptera</taxon>
        <taxon>Terebrantia</taxon>
        <taxon>Thripoidea</taxon>
        <taxon>Thripidae</taxon>
        <taxon>Frankliniella</taxon>
    </lineage>
</organism>
<dbReference type="Proteomes" id="UP000504606">
    <property type="component" value="Unplaced"/>
</dbReference>
<dbReference type="GeneID" id="113211221"/>
<dbReference type="PANTHER" id="PTHR45740:SF6">
    <property type="entry name" value="PROTEIN MONO-ADP-RIBOSYLTRANSFERASE PARP12"/>
    <property type="match status" value="1"/>
</dbReference>
<dbReference type="RefSeq" id="XP_052120669.1">
    <property type="nucleotide sequence ID" value="XM_052264709.1"/>
</dbReference>
<keyword evidence="2" id="KW-1185">Reference proteome</keyword>
<sequence length="292" mass="34856">MSSFGAQHRHPTWTTPYQRYQYRPVRIRKIPIRDYSRYPIYPGQPNLIDLPRGSEGYWNIAQLWEQYKGENVNKYSIRTIQTICNSDIYEEFYAVKEEYELCKPRAEVYTLLHGTKASNVDGVVRNNLRREYIDLAEENRNSQFYCGDGFYFTQSAPYALKFSEPDDMGYKFVFVFDVLVGDMYAPPQNTPREHIPRLLPQWEQCEVLQRYHSEIFRPSRTKLPVSMRFDTTRPARKRVESFVKFQEAEFYPTHLITLEPVERRAMETSSNTLNFHDRYSSASHYGRYSQRY</sequence>
<dbReference type="RefSeq" id="XP_052120668.1">
    <property type="nucleotide sequence ID" value="XM_052264708.1"/>
</dbReference>
<evidence type="ECO:0000259" key="1">
    <source>
        <dbReference type="Pfam" id="PF00644"/>
    </source>
</evidence>
<accession>A0A6J1T3U6</accession>
<dbReference type="Pfam" id="PF00644">
    <property type="entry name" value="PARP"/>
    <property type="match status" value="1"/>
</dbReference>
<dbReference type="InterPro" id="IPR012317">
    <property type="entry name" value="Poly(ADP-ribose)pol_cat_dom"/>
</dbReference>
<dbReference type="Gene3D" id="3.90.228.10">
    <property type="match status" value="1"/>
</dbReference>
<feature type="domain" description="PARP catalytic" evidence="1">
    <location>
        <begin position="54"/>
        <end position="185"/>
    </location>
</feature>
<dbReference type="OrthoDB" id="6133115at2759"/>
<dbReference type="GO" id="GO:0003950">
    <property type="term" value="F:NAD+ poly-ADP-ribosyltransferase activity"/>
    <property type="evidence" value="ECO:0007669"/>
    <property type="project" value="InterPro"/>
</dbReference>
<reference evidence="3 4" key="1">
    <citation type="submission" date="2025-04" db="UniProtKB">
        <authorList>
            <consortium name="RefSeq"/>
        </authorList>
    </citation>
    <scope>IDENTIFICATION</scope>
    <source>
        <tissue evidence="3 4">Whole organism</tissue>
    </source>
</reference>
<protein>
    <submittedName>
        <fullName evidence="3 4">Uncharacterized protein LOC113211221</fullName>
    </submittedName>
</protein>
<dbReference type="KEGG" id="foc:113211221"/>
<dbReference type="PANTHER" id="PTHR45740">
    <property type="entry name" value="POLY [ADP-RIBOSE] POLYMERASE"/>
    <property type="match status" value="1"/>
</dbReference>
<dbReference type="GO" id="GO:1990404">
    <property type="term" value="F:NAD+-protein mono-ADP-ribosyltransferase activity"/>
    <property type="evidence" value="ECO:0007669"/>
    <property type="project" value="TreeGrafter"/>
</dbReference>
<dbReference type="InterPro" id="IPR051712">
    <property type="entry name" value="ARTD-AVP"/>
</dbReference>
<dbReference type="AlphaFoldDB" id="A0A6J1T3U6"/>